<evidence type="ECO:0000256" key="10">
    <source>
        <dbReference type="SAM" id="SignalP"/>
    </source>
</evidence>
<organism evidence="12 13">
    <name type="scientific">Rosa chinensis</name>
    <name type="common">China rose</name>
    <dbReference type="NCBI Taxonomy" id="74649"/>
    <lineage>
        <taxon>Eukaryota</taxon>
        <taxon>Viridiplantae</taxon>
        <taxon>Streptophyta</taxon>
        <taxon>Embryophyta</taxon>
        <taxon>Tracheophyta</taxon>
        <taxon>Spermatophyta</taxon>
        <taxon>Magnoliopsida</taxon>
        <taxon>eudicotyledons</taxon>
        <taxon>Gunneridae</taxon>
        <taxon>Pentapetalae</taxon>
        <taxon>rosids</taxon>
        <taxon>fabids</taxon>
        <taxon>Rosales</taxon>
        <taxon>Rosaceae</taxon>
        <taxon>Rosoideae</taxon>
        <taxon>Rosoideae incertae sedis</taxon>
        <taxon>Rosa</taxon>
    </lineage>
</organism>
<dbReference type="FunFam" id="3.80.10.10:FF:000299">
    <property type="entry name" value="Piriformospora indica-insensitive protein 2"/>
    <property type="match status" value="1"/>
</dbReference>
<evidence type="ECO:0000256" key="3">
    <source>
        <dbReference type="ARBA" id="ARBA00022475"/>
    </source>
</evidence>
<evidence type="ECO:0000256" key="5">
    <source>
        <dbReference type="ARBA" id="ARBA00022729"/>
    </source>
</evidence>
<dbReference type="InterPro" id="IPR032675">
    <property type="entry name" value="LRR_dom_sf"/>
</dbReference>
<feature type="domain" description="Disease resistance R13L4/SHOC-2-like LRR" evidence="11">
    <location>
        <begin position="157"/>
        <end position="369"/>
    </location>
</feature>
<evidence type="ECO:0000256" key="4">
    <source>
        <dbReference type="ARBA" id="ARBA00022614"/>
    </source>
</evidence>
<dbReference type="InterPro" id="IPR055414">
    <property type="entry name" value="LRR_R13L4/SHOC2-like"/>
</dbReference>
<proteinExistence type="predicted"/>
<keyword evidence="9" id="KW-0325">Glycoprotein</keyword>
<evidence type="ECO:0000256" key="2">
    <source>
        <dbReference type="ARBA" id="ARBA00004479"/>
    </source>
</evidence>
<dbReference type="Proteomes" id="UP000238479">
    <property type="component" value="Chromosome 7"/>
</dbReference>
<evidence type="ECO:0000256" key="9">
    <source>
        <dbReference type="ARBA" id="ARBA00023180"/>
    </source>
</evidence>
<evidence type="ECO:0000256" key="1">
    <source>
        <dbReference type="ARBA" id="ARBA00004236"/>
    </source>
</evidence>
<dbReference type="Gene3D" id="3.80.10.10">
    <property type="entry name" value="Ribonuclease Inhibitor"/>
    <property type="match status" value="3"/>
</dbReference>
<keyword evidence="5 10" id="KW-0732">Signal</keyword>
<dbReference type="FunFam" id="3.80.10.10:FF:000269">
    <property type="entry name" value="Piriformospora indica-insensitive protein 2"/>
    <property type="match status" value="1"/>
</dbReference>
<evidence type="ECO:0000313" key="13">
    <source>
        <dbReference type="Proteomes" id="UP000238479"/>
    </source>
</evidence>
<evidence type="ECO:0000256" key="6">
    <source>
        <dbReference type="ARBA" id="ARBA00022737"/>
    </source>
</evidence>
<dbReference type="SUPFAM" id="SSF52058">
    <property type="entry name" value="L domain-like"/>
    <property type="match status" value="1"/>
</dbReference>
<dbReference type="Pfam" id="PF23598">
    <property type="entry name" value="LRR_14"/>
    <property type="match status" value="1"/>
</dbReference>
<keyword evidence="7" id="KW-0472">Membrane</keyword>
<dbReference type="PANTHER" id="PTHR48053">
    <property type="entry name" value="LEUCINE RICH REPEAT FAMILY PROTEIN, EXPRESSED"/>
    <property type="match status" value="1"/>
</dbReference>
<dbReference type="InterPro" id="IPR051716">
    <property type="entry name" value="Plant_RL_S/T_kinase"/>
</dbReference>
<evidence type="ECO:0000256" key="8">
    <source>
        <dbReference type="ARBA" id="ARBA00023170"/>
    </source>
</evidence>
<gene>
    <name evidence="12" type="ORF">RchiOBHm_Chr7g0184381</name>
</gene>
<keyword evidence="13" id="KW-1185">Reference proteome</keyword>
<evidence type="ECO:0000313" key="12">
    <source>
        <dbReference type="EMBL" id="PRQ16450.1"/>
    </source>
</evidence>
<feature type="chain" id="PRO_5015122745" evidence="10">
    <location>
        <begin position="24"/>
        <end position="426"/>
    </location>
</feature>
<keyword evidence="8" id="KW-0675">Receptor</keyword>
<comment type="subcellular location">
    <subcellularLocation>
        <location evidence="1">Cell membrane</location>
    </subcellularLocation>
    <subcellularLocation>
        <location evidence="2">Membrane</location>
        <topology evidence="2">Single-pass type I membrane protein</topology>
    </subcellularLocation>
</comment>
<dbReference type="GO" id="GO:0005886">
    <property type="term" value="C:plasma membrane"/>
    <property type="evidence" value="ECO:0007669"/>
    <property type="project" value="UniProtKB-SubCell"/>
</dbReference>
<keyword evidence="3" id="KW-1003">Cell membrane</keyword>
<dbReference type="EMBL" id="PDCK01000045">
    <property type="protein sequence ID" value="PRQ16450.1"/>
    <property type="molecule type" value="Genomic_DNA"/>
</dbReference>
<feature type="signal peptide" evidence="10">
    <location>
        <begin position="1"/>
        <end position="23"/>
    </location>
</feature>
<dbReference type="AlphaFoldDB" id="A0A2P6P3D8"/>
<sequence length="426" mass="47822">MKRFVLLLFFWCSAFFVLLVVQADPSISPMQEKEQQALYSTIQGFVGNWWNGSDLYPDPCGWTPIQGVYCDLYNGFWYVAVINIGPLYDNYLPCTPNAEFSHYLFKLKHLKVLSFFNCFLSPITISHLNWERLSNSIESLEFRSNPGLIGRIPNTFGYLTKLQSLVLLQNGLQGKLPNQMGNLVNLRRLVLAGNNLSGKIPVSLGRLTKLLILDASRNKLSGSLPLTFGSLISLLKLDLSNNMIEGKFPVELGRLKSLTLLDLGSNKISGGLVQSLQEMVSLKELVISNNPIGGGLVRIQWHNLHKLEILDLSSTFLTGHIPKSLAEMKRLRFLGLNNNNLSGRISPMLESLPCIGALYLYGNNFTGEVKFSEGFYWKMGRRFGAWNNPNLCYRAESSSPQYVPYGVKPCQQETAISSYNFPNSKL</sequence>
<keyword evidence="6" id="KW-0677">Repeat</keyword>
<evidence type="ECO:0000256" key="7">
    <source>
        <dbReference type="ARBA" id="ARBA00023136"/>
    </source>
</evidence>
<keyword evidence="4" id="KW-0433">Leucine-rich repeat</keyword>
<dbReference type="PANTHER" id="PTHR48053:SF44">
    <property type="entry name" value="LEUCINE-RICH REPEAT DOMAIN, L DOMAIN-CONTAINING PROTEIN-RELATED"/>
    <property type="match status" value="1"/>
</dbReference>
<evidence type="ECO:0000259" key="11">
    <source>
        <dbReference type="Pfam" id="PF23598"/>
    </source>
</evidence>
<dbReference type="FunFam" id="3.80.10.10:FF:000375">
    <property type="entry name" value="Piriformospora indica-insensitive protein 2"/>
    <property type="match status" value="1"/>
</dbReference>
<dbReference type="OMA" id="PCISALY"/>
<dbReference type="Gramene" id="PRQ16450">
    <property type="protein sequence ID" value="PRQ16450"/>
    <property type="gene ID" value="RchiOBHm_Chr7g0184381"/>
</dbReference>
<accession>A0A2P6P3D8</accession>
<comment type="caution">
    <text evidence="12">The sequence shown here is derived from an EMBL/GenBank/DDBJ whole genome shotgun (WGS) entry which is preliminary data.</text>
</comment>
<dbReference type="GO" id="GO:0051707">
    <property type="term" value="P:response to other organism"/>
    <property type="evidence" value="ECO:0007669"/>
    <property type="project" value="UniProtKB-ARBA"/>
</dbReference>
<protein>
    <submittedName>
        <fullName evidence="12">Putative leucine-rich repeat domain, L domain-containing protein</fullName>
    </submittedName>
</protein>
<reference evidence="12 13" key="1">
    <citation type="journal article" date="2018" name="Nat. Genet.">
        <title>The Rosa genome provides new insights in the design of modern roses.</title>
        <authorList>
            <person name="Bendahmane M."/>
        </authorList>
    </citation>
    <scope>NUCLEOTIDE SEQUENCE [LARGE SCALE GENOMIC DNA]</scope>
    <source>
        <strain evidence="13">cv. Old Blush</strain>
    </source>
</reference>
<name>A0A2P6P3D8_ROSCH</name>